<evidence type="ECO:0000313" key="5">
    <source>
        <dbReference type="Proteomes" id="UP000268016"/>
    </source>
</evidence>
<dbReference type="NCBIfam" id="NF006056">
    <property type="entry name" value="PRK08204.1"/>
    <property type="match status" value="1"/>
</dbReference>
<dbReference type="InterPro" id="IPR011059">
    <property type="entry name" value="Metal-dep_hydrolase_composite"/>
</dbReference>
<accession>A0A3N2R6C2</accession>
<dbReference type="Proteomes" id="UP000268016">
    <property type="component" value="Unassembled WGS sequence"/>
</dbReference>
<feature type="compositionally biased region" description="Basic and acidic residues" evidence="2">
    <location>
        <begin position="150"/>
        <end position="161"/>
    </location>
</feature>
<sequence>MSRTLIKNAAVVTMDGPDYTGDILVEDGRISELGPDLAAEGAEVIDATGMIAMPGFVNAHIHTWQAGLRGLAADWTLFDYFKGMHAGLATCFRPEDMEIANQVGMLHQLSSGATTIADWCHANHTPDHTDAAIEGLRKAGGRAKFLHGSPKPDPKPGEPHFSEVPMPRGEIERLRTGPLASDDALITMGMAILGPQMSVENVVRTDFALAQEMDLVTSMHVSGNMLWGDAWAELEKEGLLGRHINIVHGNGLPDDEVKRVLDNGATVNVTAEIELQMGFGEPLTRIVSHHADDQLSIGSDVESGVAGDMFGVTRITLQSARHHHTRIVRAETGGPPEVIGFSTRQALNWATMGGARMLRMEDRIGSLTVGKEADIVLLETRSMNMRPVHDPVATIVFHARPENVDTVMVGGRLVKQGGKMLNVDLEALTDRLEASGRRVVEEFRGKQAAH</sequence>
<dbReference type="EMBL" id="RDRB01000003">
    <property type="protein sequence ID" value="ROU03045.1"/>
    <property type="molecule type" value="Genomic_DNA"/>
</dbReference>
<proteinExistence type="inferred from homology"/>
<dbReference type="InterPro" id="IPR050287">
    <property type="entry name" value="MTA/SAH_deaminase"/>
</dbReference>
<gene>
    <name evidence="4" type="ORF">EAT49_07060</name>
</gene>
<protein>
    <submittedName>
        <fullName evidence="4">Cytosine deaminase</fullName>
    </submittedName>
</protein>
<dbReference type="RefSeq" id="WP_123641595.1">
    <property type="nucleotide sequence ID" value="NZ_ML119083.1"/>
</dbReference>
<dbReference type="PANTHER" id="PTHR43794:SF5">
    <property type="entry name" value="CHLOROHYDROLASE FAMILY PROTEIN"/>
    <property type="match status" value="1"/>
</dbReference>
<organism evidence="4 5">
    <name type="scientific">Histidinibacterium lentulum</name>
    <dbReference type="NCBI Taxonomy" id="2480588"/>
    <lineage>
        <taxon>Bacteria</taxon>
        <taxon>Pseudomonadati</taxon>
        <taxon>Pseudomonadota</taxon>
        <taxon>Alphaproteobacteria</taxon>
        <taxon>Rhodobacterales</taxon>
        <taxon>Paracoccaceae</taxon>
        <taxon>Histidinibacterium</taxon>
    </lineage>
</organism>
<dbReference type="InterPro" id="IPR032466">
    <property type="entry name" value="Metal_Hydrolase"/>
</dbReference>
<dbReference type="InterPro" id="IPR006680">
    <property type="entry name" value="Amidohydro-rel"/>
</dbReference>
<comment type="caution">
    <text evidence="4">The sequence shown here is derived from an EMBL/GenBank/DDBJ whole genome shotgun (WGS) entry which is preliminary data.</text>
</comment>
<dbReference type="SUPFAM" id="SSF51338">
    <property type="entry name" value="Composite domain of metallo-dependent hydrolases"/>
    <property type="match status" value="1"/>
</dbReference>
<dbReference type="PANTHER" id="PTHR43794">
    <property type="entry name" value="AMINOHYDROLASE SSNA-RELATED"/>
    <property type="match status" value="1"/>
</dbReference>
<dbReference type="Gene3D" id="3.20.20.140">
    <property type="entry name" value="Metal-dependent hydrolases"/>
    <property type="match status" value="1"/>
</dbReference>
<comment type="similarity">
    <text evidence="1">Belongs to the metallo-dependent hydrolases superfamily. ATZ/TRZ family.</text>
</comment>
<name>A0A3N2R6C2_9RHOB</name>
<keyword evidence="5" id="KW-1185">Reference proteome</keyword>
<reference evidence="4 5" key="1">
    <citation type="submission" date="2018-10" db="EMBL/GenBank/DDBJ databases">
        <title>Histidinibacterium lentulum gen. nov., sp. nov., a marine bacterium from the culture broth of Picochlorum sp. 122.</title>
        <authorList>
            <person name="Wang G."/>
        </authorList>
    </citation>
    <scope>NUCLEOTIDE SEQUENCE [LARGE SCALE GENOMIC DNA]</scope>
    <source>
        <strain evidence="4 5">B17</strain>
    </source>
</reference>
<dbReference type="AlphaFoldDB" id="A0A3N2R6C2"/>
<evidence type="ECO:0000259" key="3">
    <source>
        <dbReference type="Pfam" id="PF01979"/>
    </source>
</evidence>
<evidence type="ECO:0000256" key="2">
    <source>
        <dbReference type="SAM" id="MobiDB-lite"/>
    </source>
</evidence>
<evidence type="ECO:0000256" key="1">
    <source>
        <dbReference type="ARBA" id="ARBA00006745"/>
    </source>
</evidence>
<dbReference type="Pfam" id="PF01979">
    <property type="entry name" value="Amidohydro_1"/>
    <property type="match status" value="1"/>
</dbReference>
<dbReference type="OrthoDB" id="9796020at2"/>
<dbReference type="SUPFAM" id="SSF51556">
    <property type="entry name" value="Metallo-dependent hydrolases"/>
    <property type="match status" value="1"/>
</dbReference>
<feature type="region of interest" description="Disordered" evidence="2">
    <location>
        <begin position="147"/>
        <end position="169"/>
    </location>
</feature>
<feature type="domain" description="Amidohydrolase-related" evidence="3">
    <location>
        <begin position="51"/>
        <end position="414"/>
    </location>
</feature>
<dbReference type="Gene3D" id="2.30.40.10">
    <property type="entry name" value="Urease, subunit C, domain 1"/>
    <property type="match status" value="1"/>
</dbReference>
<dbReference type="GO" id="GO:0016810">
    <property type="term" value="F:hydrolase activity, acting on carbon-nitrogen (but not peptide) bonds"/>
    <property type="evidence" value="ECO:0007669"/>
    <property type="project" value="InterPro"/>
</dbReference>
<evidence type="ECO:0000313" key="4">
    <source>
        <dbReference type="EMBL" id="ROU03045.1"/>
    </source>
</evidence>